<dbReference type="InterPro" id="IPR017930">
    <property type="entry name" value="Myb_dom"/>
</dbReference>
<dbReference type="STRING" id="747676.F4S881"/>
<name>F4S881_MELLP</name>
<dbReference type="SMART" id="SM00717">
    <property type="entry name" value="SANT"/>
    <property type="match status" value="1"/>
</dbReference>
<dbReference type="PANTHER" id="PTHR22929">
    <property type="entry name" value="RNA POLYMERASE III TRANSCRIPTION INITIATION FACTOR B"/>
    <property type="match status" value="1"/>
</dbReference>
<feature type="domain" description="Myb-like" evidence="2">
    <location>
        <begin position="19"/>
        <end position="65"/>
    </location>
</feature>
<dbReference type="Pfam" id="PF15963">
    <property type="entry name" value="Myb_DNA-bind_7"/>
    <property type="match status" value="1"/>
</dbReference>
<feature type="region of interest" description="Disordered" evidence="1">
    <location>
        <begin position="81"/>
        <end position="101"/>
    </location>
</feature>
<reference evidence="5" key="1">
    <citation type="journal article" date="2011" name="Proc. Natl. Acad. Sci. U.S.A.">
        <title>Obligate biotrophy features unraveled by the genomic analysis of rust fungi.</title>
        <authorList>
            <person name="Duplessis S."/>
            <person name="Cuomo C.A."/>
            <person name="Lin Y.-C."/>
            <person name="Aerts A."/>
            <person name="Tisserant E."/>
            <person name="Veneault-Fourrey C."/>
            <person name="Joly D.L."/>
            <person name="Hacquard S."/>
            <person name="Amselem J."/>
            <person name="Cantarel B.L."/>
            <person name="Chiu R."/>
            <person name="Coutinho P.M."/>
            <person name="Feau N."/>
            <person name="Field M."/>
            <person name="Frey P."/>
            <person name="Gelhaye E."/>
            <person name="Goldberg J."/>
            <person name="Grabherr M.G."/>
            <person name="Kodira C.D."/>
            <person name="Kohler A."/>
            <person name="Kuees U."/>
            <person name="Lindquist E.A."/>
            <person name="Lucas S.M."/>
            <person name="Mago R."/>
            <person name="Mauceli E."/>
            <person name="Morin E."/>
            <person name="Murat C."/>
            <person name="Pangilinan J.L."/>
            <person name="Park R."/>
            <person name="Pearson M."/>
            <person name="Quesneville H."/>
            <person name="Rouhier N."/>
            <person name="Sakthikumar S."/>
            <person name="Salamov A.A."/>
            <person name="Schmutz J."/>
            <person name="Selles B."/>
            <person name="Shapiro H."/>
            <person name="Tanguay P."/>
            <person name="Tuskan G.A."/>
            <person name="Henrissat B."/>
            <person name="Van de Peer Y."/>
            <person name="Rouze P."/>
            <person name="Ellis J.G."/>
            <person name="Dodds P.N."/>
            <person name="Schein J.E."/>
            <person name="Zhong S."/>
            <person name="Hamelin R.C."/>
            <person name="Grigoriev I.V."/>
            <person name="Szabo L.J."/>
            <person name="Martin F."/>
        </authorList>
    </citation>
    <scope>NUCLEOTIDE SEQUENCE [LARGE SCALE GENOMIC DNA]</scope>
    <source>
        <strain evidence="5">98AG31 / pathotype 3-4-7</strain>
    </source>
</reference>
<dbReference type="Proteomes" id="UP000001072">
    <property type="component" value="Unassembled WGS sequence"/>
</dbReference>
<evidence type="ECO:0000259" key="2">
    <source>
        <dbReference type="PROSITE" id="PS50090"/>
    </source>
</evidence>
<dbReference type="VEuPathDB" id="FungiDB:MELLADRAFT_73441"/>
<dbReference type="PROSITE" id="PS51294">
    <property type="entry name" value="HTH_MYB"/>
    <property type="match status" value="1"/>
</dbReference>
<dbReference type="KEGG" id="mlr:MELLADRAFT_73441"/>
<dbReference type="PANTHER" id="PTHR22929:SF0">
    <property type="entry name" value="TRANSCRIPTION FACTOR TFIIIB COMPONENT B'' HOMOLOG"/>
    <property type="match status" value="1"/>
</dbReference>
<dbReference type="AlphaFoldDB" id="F4S881"/>
<dbReference type="CDD" id="cd00167">
    <property type="entry name" value="SANT"/>
    <property type="match status" value="1"/>
</dbReference>
<accession>F4S881</accession>
<gene>
    <name evidence="4" type="ORF">MELLADRAFT_73441</name>
</gene>
<proteinExistence type="predicted"/>
<dbReference type="Gene3D" id="1.10.10.60">
    <property type="entry name" value="Homeodomain-like"/>
    <property type="match status" value="1"/>
</dbReference>
<organism evidence="5">
    <name type="scientific">Melampsora larici-populina (strain 98AG31 / pathotype 3-4-7)</name>
    <name type="common">Poplar leaf rust fungus</name>
    <dbReference type="NCBI Taxonomy" id="747676"/>
    <lineage>
        <taxon>Eukaryota</taxon>
        <taxon>Fungi</taxon>
        <taxon>Dikarya</taxon>
        <taxon>Basidiomycota</taxon>
        <taxon>Pucciniomycotina</taxon>
        <taxon>Pucciniomycetes</taxon>
        <taxon>Pucciniales</taxon>
        <taxon>Melampsoraceae</taxon>
        <taxon>Melampsora</taxon>
    </lineage>
</organism>
<dbReference type="GO" id="GO:0000126">
    <property type="term" value="C:transcription factor TFIIIB complex"/>
    <property type="evidence" value="ECO:0007669"/>
    <property type="project" value="TreeGrafter"/>
</dbReference>
<dbReference type="InterPro" id="IPR001005">
    <property type="entry name" value="SANT/Myb"/>
</dbReference>
<dbReference type="GO" id="GO:0070898">
    <property type="term" value="P:RNA polymerase III preinitiation complex assembly"/>
    <property type="evidence" value="ECO:0007669"/>
    <property type="project" value="TreeGrafter"/>
</dbReference>
<feature type="region of interest" description="Disordered" evidence="1">
    <location>
        <begin position="129"/>
        <end position="184"/>
    </location>
</feature>
<evidence type="ECO:0000259" key="3">
    <source>
        <dbReference type="PROSITE" id="PS51294"/>
    </source>
</evidence>
<dbReference type="HOGENOM" id="CLU_1468499_0_0_1"/>
<dbReference type="SUPFAM" id="SSF46689">
    <property type="entry name" value="Homeodomain-like"/>
    <property type="match status" value="1"/>
</dbReference>
<dbReference type="InParanoid" id="F4S881"/>
<evidence type="ECO:0000256" key="1">
    <source>
        <dbReference type="SAM" id="MobiDB-lite"/>
    </source>
</evidence>
<dbReference type="InterPro" id="IPR039467">
    <property type="entry name" value="TFIIIB_B''_Myb"/>
</dbReference>
<evidence type="ECO:0000313" key="5">
    <source>
        <dbReference type="Proteomes" id="UP000001072"/>
    </source>
</evidence>
<feature type="compositionally biased region" description="Basic and acidic residues" evidence="1">
    <location>
        <begin position="134"/>
        <end position="161"/>
    </location>
</feature>
<dbReference type="EMBL" id="GL883163">
    <property type="protein sequence ID" value="EGF99162.1"/>
    <property type="molecule type" value="Genomic_DNA"/>
</dbReference>
<dbReference type="PROSITE" id="PS50090">
    <property type="entry name" value="MYB_LIKE"/>
    <property type="match status" value="1"/>
</dbReference>
<sequence length="184" mass="21557">MEIVEEHDSTRLVNSLTWSKKIRGERWSAEETALFFDAVRMFGSDFEMITQLFPGRNRKQIRLKWIKEEKKAPQIMTDMMMGRQPPSRASVTPSVPEEEIEEDTEIIRLESLNTFEEYAKWVGIDCTGPIPEDPMDKWREKERLEDLEMRKANEVGSKKGDDGDEDDEDEEVIEEEVDTSHWGQ</sequence>
<protein>
    <submittedName>
        <fullName evidence="4">Uncharacterized protein</fullName>
    </submittedName>
</protein>
<keyword evidence="5" id="KW-1185">Reference proteome</keyword>
<feature type="compositionally biased region" description="Acidic residues" evidence="1">
    <location>
        <begin position="162"/>
        <end position="177"/>
    </location>
</feature>
<dbReference type="InterPro" id="IPR009057">
    <property type="entry name" value="Homeodomain-like_sf"/>
</dbReference>
<evidence type="ECO:0000313" key="4">
    <source>
        <dbReference type="EMBL" id="EGF99162.1"/>
    </source>
</evidence>
<feature type="domain" description="HTH myb-type" evidence="3">
    <location>
        <begin position="19"/>
        <end position="73"/>
    </location>
</feature>
<dbReference type="eggNOG" id="KOG2009">
    <property type="taxonomic scope" value="Eukaryota"/>
</dbReference>
<dbReference type="RefSeq" id="XP_007417563.1">
    <property type="nucleotide sequence ID" value="XM_007417501.1"/>
</dbReference>
<dbReference type="OrthoDB" id="272624at2759"/>
<dbReference type="GO" id="GO:0001156">
    <property type="term" value="F:TFIIIC-class transcription factor complex binding"/>
    <property type="evidence" value="ECO:0007669"/>
    <property type="project" value="TreeGrafter"/>
</dbReference>
<dbReference type="GeneID" id="18932386"/>